<gene>
    <name evidence="2" type="ORF">HMPREF1015_00133</name>
</gene>
<feature type="transmembrane region" description="Helical" evidence="1">
    <location>
        <begin position="7"/>
        <end position="29"/>
    </location>
</feature>
<keyword evidence="3" id="KW-1185">Reference proteome</keyword>
<proteinExistence type="predicted"/>
<keyword evidence="1" id="KW-0812">Transmembrane</keyword>
<sequence>MRDYLKRLVIVIAMGACIGILIIGGRLAYAKTSSSTGEKHAFSFGDYRLWSAEKGTAP</sequence>
<dbReference type="AlphaFoldDB" id="G9QPB6"/>
<evidence type="ECO:0000313" key="2">
    <source>
        <dbReference type="EMBL" id="EHL73909.1"/>
    </source>
</evidence>
<dbReference type="HOGENOM" id="CLU_2969908_0_0_9"/>
<dbReference type="Proteomes" id="UP000011747">
    <property type="component" value="Unassembled WGS sequence"/>
</dbReference>
<keyword evidence="1" id="KW-0472">Membrane</keyword>
<organism evidence="2 3">
    <name type="scientific">Bacillus smithii 7_3_47FAA</name>
    <dbReference type="NCBI Taxonomy" id="665952"/>
    <lineage>
        <taxon>Bacteria</taxon>
        <taxon>Bacillati</taxon>
        <taxon>Bacillota</taxon>
        <taxon>Bacilli</taxon>
        <taxon>Bacillales</taxon>
        <taxon>Bacillaceae</taxon>
        <taxon>Bacillus</taxon>
    </lineage>
</organism>
<comment type="caution">
    <text evidence="2">The sequence shown here is derived from an EMBL/GenBank/DDBJ whole genome shotgun (WGS) entry which is preliminary data.</text>
</comment>
<accession>G9QPB6</accession>
<dbReference type="EMBL" id="ACWF01000154">
    <property type="protein sequence ID" value="EHL73909.1"/>
    <property type="molecule type" value="Genomic_DNA"/>
</dbReference>
<protein>
    <submittedName>
        <fullName evidence="2">Uncharacterized protein</fullName>
    </submittedName>
</protein>
<keyword evidence="1" id="KW-1133">Transmembrane helix</keyword>
<evidence type="ECO:0000313" key="3">
    <source>
        <dbReference type="Proteomes" id="UP000011747"/>
    </source>
</evidence>
<dbReference type="PATRIC" id="fig|665952.3.peg.3006"/>
<reference evidence="2 3" key="1">
    <citation type="submission" date="2011-09" db="EMBL/GenBank/DDBJ databases">
        <title>The Genome Sequence of Bacillus smithii 7_3_47FAA.</title>
        <authorList>
            <consortium name="The Broad Institute Genome Sequencing Platform"/>
            <person name="Earl A."/>
            <person name="Ward D."/>
            <person name="Feldgarden M."/>
            <person name="Gevers D."/>
            <person name="Daigneault M."/>
            <person name="Strauss J."/>
            <person name="Allen-Vercoe E."/>
            <person name="Young S.K."/>
            <person name="Zeng Q."/>
            <person name="Gargeya S."/>
            <person name="Fitzgerald M."/>
            <person name="Haas B."/>
            <person name="Abouelleil A."/>
            <person name="Alvarado L."/>
            <person name="Arachchi H.M."/>
            <person name="Berlin A."/>
            <person name="Brown A."/>
            <person name="Chapman S.B."/>
            <person name="Chen Z."/>
            <person name="Dunbar C."/>
            <person name="Freedman E."/>
            <person name="Gearin G."/>
            <person name="Goldberg J."/>
            <person name="Griggs A."/>
            <person name="Gujja S."/>
            <person name="Heiman D."/>
            <person name="Howarth C."/>
            <person name="Larson L."/>
            <person name="Lui A."/>
            <person name="MacDonald P.J.P."/>
            <person name="Montmayeur A."/>
            <person name="Murphy C."/>
            <person name="Neiman D."/>
            <person name="Pearson M."/>
            <person name="Priest M."/>
            <person name="Roberts A."/>
            <person name="Saif S."/>
            <person name="Shea T."/>
            <person name="Shenoy N."/>
            <person name="Sisk P."/>
            <person name="Stolte C."/>
            <person name="Sykes S."/>
            <person name="Wortman J."/>
            <person name="Nusbaum C."/>
            <person name="Birren B."/>
        </authorList>
    </citation>
    <scope>NUCLEOTIDE SEQUENCE [LARGE SCALE GENOMIC DNA]</scope>
    <source>
        <strain evidence="2 3">7_3_47FAA</strain>
    </source>
</reference>
<dbReference type="RefSeq" id="WP_003355200.1">
    <property type="nucleotide sequence ID" value="NZ_JH414764.1"/>
</dbReference>
<evidence type="ECO:0000256" key="1">
    <source>
        <dbReference type="SAM" id="Phobius"/>
    </source>
</evidence>
<name>G9QPB6_9BACI</name>